<sequence length="254" mass="29440">MSFVDSIVEQVLRIELGIHHSCVRLLCRTDDEALHDMRIGLRRLRSLLRPIRNLEPVRELDAAAAEVGRLTTPIRDLEVMIIELQRQGLPDLAQPRRQRLEQGYRMVEDSPTVRRLMACLDDWPESFRDAQRAGELRALRDFIRKRLKKQRDLLVAALQDPAYDRHALRILIKRMRYAHEAYPSLSPISPKAAASLKAVQGALGDWHDHFQWCLKVDAERDLEPLRRPWEIAMDASLKAAEAELQNLLERLQAQ</sequence>
<dbReference type="Gene3D" id="1.40.20.10">
    <property type="entry name" value="CHAD domain"/>
    <property type="match status" value="1"/>
</dbReference>
<dbReference type="Pfam" id="PF05235">
    <property type="entry name" value="CHAD"/>
    <property type="match status" value="1"/>
</dbReference>
<gene>
    <name evidence="2" type="ORF">TUM18999_34670</name>
    <name evidence="3" type="ORF">TUM20286_59940</name>
</gene>
<accession>A0A6J4E7R8</accession>
<evidence type="ECO:0000313" key="4">
    <source>
        <dbReference type="Proteomes" id="UP000509383"/>
    </source>
</evidence>
<dbReference type="InterPro" id="IPR007899">
    <property type="entry name" value="CHAD_dom"/>
</dbReference>
<evidence type="ECO:0000313" key="3">
    <source>
        <dbReference type="EMBL" id="GJN56242.1"/>
    </source>
</evidence>
<organism evidence="2 4">
    <name type="scientific">Pseudomonas tohonis</name>
    <dbReference type="NCBI Taxonomy" id="2725477"/>
    <lineage>
        <taxon>Bacteria</taxon>
        <taxon>Pseudomonadati</taxon>
        <taxon>Pseudomonadota</taxon>
        <taxon>Gammaproteobacteria</taxon>
        <taxon>Pseudomonadales</taxon>
        <taxon>Pseudomonadaceae</taxon>
        <taxon>Pseudomonas</taxon>
    </lineage>
</organism>
<dbReference type="EMBL" id="BQKM01000029">
    <property type="protein sequence ID" value="GJN56242.1"/>
    <property type="molecule type" value="Genomic_DNA"/>
</dbReference>
<feature type="domain" description="CHAD" evidence="1">
    <location>
        <begin position="1"/>
        <end position="254"/>
    </location>
</feature>
<dbReference type="Proteomes" id="UP000509383">
    <property type="component" value="Chromosome"/>
</dbReference>
<evidence type="ECO:0000313" key="5">
    <source>
        <dbReference type="Proteomes" id="UP001054892"/>
    </source>
</evidence>
<dbReference type="InterPro" id="IPR038186">
    <property type="entry name" value="CHAD_dom_sf"/>
</dbReference>
<dbReference type="PANTHER" id="PTHR39339">
    <property type="entry name" value="SLR1444 PROTEIN"/>
    <property type="match status" value="1"/>
</dbReference>
<dbReference type="RefSeq" id="WP_173179546.1">
    <property type="nucleotide sequence ID" value="NZ_AP023189.1"/>
</dbReference>
<proteinExistence type="predicted"/>
<evidence type="ECO:0000259" key="1">
    <source>
        <dbReference type="PROSITE" id="PS51708"/>
    </source>
</evidence>
<dbReference type="EMBL" id="AP023189">
    <property type="protein sequence ID" value="BCG25276.1"/>
    <property type="molecule type" value="Genomic_DNA"/>
</dbReference>
<dbReference type="Proteomes" id="UP001054892">
    <property type="component" value="Unassembled WGS sequence"/>
</dbReference>
<evidence type="ECO:0000313" key="2">
    <source>
        <dbReference type="EMBL" id="BCG25276.1"/>
    </source>
</evidence>
<protein>
    <submittedName>
        <fullName evidence="2">CHAD domain-containing protein</fullName>
    </submittedName>
</protein>
<dbReference type="PROSITE" id="PS51708">
    <property type="entry name" value="CHAD"/>
    <property type="match status" value="1"/>
</dbReference>
<dbReference type="AlphaFoldDB" id="A0A6J4E7R8"/>
<name>A0A6J4E7R8_9PSED</name>
<dbReference type="SMART" id="SM00880">
    <property type="entry name" value="CHAD"/>
    <property type="match status" value="1"/>
</dbReference>
<keyword evidence="5" id="KW-1185">Reference proteome</keyword>
<dbReference type="PANTHER" id="PTHR39339:SF1">
    <property type="entry name" value="CHAD DOMAIN-CONTAINING PROTEIN"/>
    <property type="match status" value="1"/>
</dbReference>
<dbReference type="KEGG" id="ptw:TUM18999_34670"/>
<reference evidence="2 4" key="1">
    <citation type="submission" date="2020-05" db="EMBL/GenBank/DDBJ databases">
        <title>Characterization of novel class B3 metallo-beta-lactamase from novel Pseudomonas species.</title>
        <authorList>
            <person name="Yamada K."/>
            <person name="Aoki K."/>
            <person name="Ishii Y."/>
        </authorList>
    </citation>
    <scope>NUCLEOTIDE SEQUENCE [LARGE SCALE GENOMIC DNA]</scope>
    <source>
        <strain evidence="2 4">TUM18999</strain>
        <strain evidence="3 5">TUM20286</strain>
    </source>
</reference>